<dbReference type="RefSeq" id="WP_028724156.1">
    <property type="nucleotide sequence ID" value="NZ_CP014207.1"/>
</dbReference>
<dbReference type="EMBL" id="JANFVX010000014">
    <property type="protein sequence ID" value="MCW0345350.1"/>
    <property type="molecule type" value="Genomic_DNA"/>
</dbReference>
<dbReference type="NCBIfam" id="TIGR03750">
    <property type="entry name" value="conj_TIGR03750"/>
    <property type="match status" value="1"/>
</dbReference>
<gene>
    <name evidence="2" type="ORF">NB703_003443</name>
</gene>
<dbReference type="Proteomes" id="UP001208888">
    <property type="component" value="Unassembled WGS sequence"/>
</dbReference>
<evidence type="ECO:0000313" key="2">
    <source>
        <dbReference type="EMBL" id="MCW0345350.1"/>
    </source>
</evidence>
<keyword evidence="1" id="KW-1133">Transmembrane helix</keyword>
<feature type="transmembrane region" description="Helical" evidence="1">
    <location>
        <begin position="52"/>
        <end position="75"/>
    </location>
</feature>
<dbReference type="InterPro" id="IPR021877">
    <property type="entry name" value="DUF3487"/>
</dbReference>
<keyword evidence="1" id="KW-0812">Transmembrane</keyword>
<proteinExistence type="predicted"/>
<evidence type="ECO:0008006" key="4">
    <source>
        <dbReference type="Google" id="ProtNLM"/>
    </source>
</evidence>
<name>A0AAJ1D170_PANAN</name>
<sequence length="124" mass="13919">MAVIDFLPDRLNYPPVVYRGFTAGEFLLAAGTGCIAGIPLGVPLCLVPHVGWLAFPTCMLLMPIVTVFFGGNWIAAYKRGKPENYIWQRLEQIRCQFGLSRSMILASRAWELQRTSARTIRRST</sequence>
<evidence type="ECO:0000313" key="3">
    <source>
        <dbReference type="Proteomes" id="UP001208888"/>
    </source>
</evidence>
<comment type="caution">
    <text evidence="2">The sequence shown here is derived from an EMBL/GenBank/DDBJ whole genome shotgun (WGS) entry which is preliminary data.</text>
</comment>
<dbReference type="Pfam" id="PF11990">
    <property type="entry name" value="DUF3487"/>
    <property type="match status" value="1"/>
</dbReference>
<keyword evidence="1" id="KW-0472">Membrane</keyword>
<feature type="transmembrane region" description="Helical" evidence="1">
    <location>
        <begin position="21"/>
        <end position="40"/>
    </location>
</feature>
<evidence type="ECO:0000256" key="1">
    <source>
        <dbReference type="SAM" id="Phobius"/>
    </source>
</evidence>
<organism evidence="2 3">
    <name type="scientific">Pantoea ananas</name>
    <name type="common">Erwinia uredovora</name>
    <dbReference type="NCBI Taxonomy" id="553"/>
    <lineage>
        <taxon>Bacteria</taxon>
        <taxon>Pseudomonadati</taxon>
        <taxon>Pseudomonadota</taxon>
        <taxon>Gammaproteobacteria</taxon>
        <taxon>Enterobacterales</taxon>
        <taxon>Erwiniaceae</taxon>
        <taxon>Pantoea</taxon>
    </lineage>
</organism>
<accession>A0AAJ1D170</accession>
<dbReference type="AlphaFoldDB" id="A0AAJ1D170"/>
<reference evidence="2" key="1">
    <citation type="submission" date="2022-06" db="EMBL/GenBank/DDBJ databases">
        <title>Dynamics of rice microbiomes reveals core vertical transmitted seed endophytes.</title>
        <authorList>
            <person name="Liao K."/>
            <person name="Zhang X."/>
        </authorList>
    </citation>
    <scope>NUCLEOTIDE SEQUENCE</scope>
    <source>
        <strain evidence="2">JT1-17</strain>
    </source>
</reference>
<protein>
    <recommendedName>
        <fullName evidence="4">TIGR03750 family conjugal transfer protein</fullName>
    </recommendedName>
</protein>